<dbReference type="RefSeq" id="WP_344545360.1">
    <property type="nucleotide sequence ID" value="NZ_BAAATD010000007.1"/>
</dbReference>
<organism evidence="2 3">
    <name type="scientific">Actinomadura fulvescens</name>
    <dbReference type="NCBI Taxonomy" id="46160"/>
    <lineage>
        <taxon>Bacteria</taxon>
        <taxon>Bacillati</taxon>
        <taxon>Actinomycetota</taxon>
        <taxon>Actinomycetes</taxon>
        <taxon>Streptosporangiales</taxon>
        <taxon>Thermomonosporaceae</taxon>
        <taxon>Actinomadura</taxon>
    </lineage>
</organism>
<dbReference type="Proteomes" id="UP001501509">
    <property type="component" value="Unassembled WGS sequence"/>
</dbReference>
<dbReference type="InterPro" id="IPR023286">
    <property type="entry name" value="ABATE_dom_sf"/>
</dbReference>
<sequence length="189" mass="21298">MDDPDFPFLGTEPMAVELANTLYGQGEQQIDFLGSPEWIDRWFALVGTEHGLAVPVDVGRDAGRVRALRDCVHHLLSAAADAKAPRTDMLDRLNEFAATTPTHPRLEWAADGTRRLRRVGLTTGLGHLAADCIEVLTRPPARSPRRCTGPGCSMLYVRNHPRRRWCHPSCGHRDRQARYYRRQRLPEAP</sequence>
<dbReference type="Pfam" id="PF11706">
    <property type="entry name" value="zf-CGNR"/>
    <property type="match status" value="1"/>
</dbReference>
<proteinExistence type="predicted"/>
<evidence type="ECO:0000313" key="2">
    <source>
        <dbReference type="EMBL" id="GAA2613359.1"/>
    </source>
</evidence>
<dbReference type="SUPFAM" id="SSF160904">
    <property type="entry name" value="Jann2411-like"/>
    <property type="match status" value="1"/>
</dbReference>
<comment type="caution">
    <text evidence="2">The sequence shown here is derived from an EMBL/GenBank/DDBJ whole genome shotgun (WGS) entry which is preliminary data.</text>
</comment>
<dbReference type="InterPro" id="IPR010852">
    <property type="entry name" value="ABATE"/>
</dbReference>
<accession>A0ABP6CD11</accession>
<reference evidence="3" key="1">
    <citation type="journal article" date="2019" name="Int. J. Syst. Evol. Microbiol.">
        <title>The Global Catalogue of Microorganisms (GCM) 10K type strain sequencing project: providing services to taxonomists for standard genome sequencing and annotation.</title>
        <authorList>
            <consortium name="The Broad Institute Genomics Platform"/>
            <consortium name="The Broad Institute Genome Sequencing Center for Infectious Disease"/>
            <person name="Wu L."/>
            <person name="Ma J."/>
        </authorList>
    </citation>
    <scope>NUCLEOTIDE SEQUENCE [LARGE SCALE GENOMIC DNA]</scope>
    <source>
        <strain evidence="3">JCM 6833</strain>
    </source>
</reference>
<evidence type="ECO:0000313" key="3">
    <source>
        <dbReference type="Proteomes" id="UP001501509"/>
    </source>
</evidence>
<protein>
    <submittedName>
        <fullName evidence="2">CGNR zinc finger domain-containing protein</fullName>
    </submittedName>
</protein>
<keyword evidence="3" id="KW-1185">Reference proteome</keyword>
<dbReference type="PANTHER" id="PTHR35525">
    <property type="entry name" value="BLL6575 PROTEIN"/>
    <property type="match status" value="1"/>
</dbReference>
<dbReference type="PANTHER" id="PTHR35525:SF3">
    <property type="entry name" value="BLL6575 PROTEIN"/>
    <property type="match status" value="1"/>
</dbReference>
<dbReference type="InterPro" id="IPR021005">
    <property type="entry name" value="Znf_CGNR"/>
</dbReference>
<gene>
    <name evidence="2" type="ORF">GCM10010411_55330</name>
</gene>
<feature type="domain" description="Zinc finger CGNR" evidence="1">
    <location>
        <begin position="145"/>
        <end position="183"/>
    </location>
</feature>
<evidence type="ECO:0000259" key="1">
    <source>
        <dbReference type="Pfam" id="PF11706"/>
    </source>
</evidence>
<name>A0ABP6CD11_9ACTN</name>
<dbReference type="Gene3D" id="1.10.3300.10">
    <property type="entry name" value="Jann2411-like domain"/>
    <property type="match status" value="1"/>
</dbReference>
<dbReference type="EMBL" id="BAAATD010000007">
    <property type="protein sequence ID" value="GAA2613359.1"/>
    <property type="molecule type" value="Genomic_DNA"/>
</dbReference>
<dbReference type="Pfam" id="PF07336">
    <property type="entry name" value="ABATE"/>
    <property type="match status" value="1"/>
</dbReference>